<dbReference type="GO" id="GO:0003677">
    <property type="term" value="F:DNA binding"/>
    <property type="evidence" value="ECO:0007669"/>
    <property type="project" value="UniProtKB-KW"/>
</dbReference>
<evidence type="ECO:0000313" key="11">
    <source>
        <dbReference type="Proteomes" id="UP001151699"/>
    </source>
</evidence>
<dbReference type="PROSITE" id="PS51194">
    <property type="entry name" value="HELICASE_CTER"/>
    <property type="match status" value="1"/>
</dbReference>
<evidence type="ECO:0000256" key="3">
    <source>
        <dbReference type="ARBA" id="ARBA00022741"/>
    </source>
</evidence>
<dbReference type="InterPro" id="IPR049730">
    <property type="entry name" value="SNF2/RAD54-like_C"/>
</dbReference>
<evidence type="ECO:0000256" key="8">
    <source>
        <dbReference type="ARBA" id="ARBA00023242"/>
    </source>
</evidence>
<dbReference type="Pfam" id="PF00271">
    <property type="entry name" value="Helicase_C"/>
    <property type="match status" value="1"/>
</dbReference>
<evidence type="ECO:0000256" key="5">
    <source>
        <dbReference type="ARBA" id="ARBA00022806"/>
    </source>
</evidence>
<evidence type="ECO:0000256" key="6">
    <source>
        <dbReference type="ARBA" id="ARBA00022840"/>
    </source>
</evidence>
<keyword evidence="6" id="KW-0067">ATP-binding</keyword>
<comment type="caution">
    <text evidence="10">The sequence shown here is derived from an EMBL/GenBank/DDBJ whole genome shotgun (WGS) entry which is preliminary data.</text>
</comment>
<accession>A0A9Q0S121</accession>
<evidence type="ECO:0000256" key="7">
    <source>
        <dbReference type="ARBA" id="ARBA00023125"/>
    </source>
</evidence>
<evidence type="ECO:0000256" key="4">
    <source>
        <dbReference type="ARBA" id="ARBA00022801"/>
    </source>
</evidence>
<dbReference type="PANTHER" id="PTHR45797">
    <property type="entry name" value="RAD54-LIKE"/>
    <property type="match status" value="1"/>
</dbReference>
<name>A0A9Q0S121_9DIPT</name>
<dbReference type="InterPro" id="IPR027417">
    <property type="entry name" value="P-loop_NTPase"/>
</dbReference>
<dbReference type="CDD" id="cd18793">
    <property type="entry name" value="SF2_C_SNF"/>
    <property type="match status" value="1"/>
</dbReference>
<reference evidence="10" key="1">
    <citation type="submission" date="2022-07" db="EMBL/GenBank/DDBJ databases">
        <authorList>
            <person name="Trinca V."/>
            <person name="Uliana J.V.C."/>
            <person name="Torres T.T."/>
            <person name="Ward R.J."/>
            <person name="Monesi N."/>
        </authorList>
    </citation>
    <scope>NUCLEOTIDE SEQUENCE</scope>
    <source>
        <strain evidence="10">HSMRA1968</strain>
        <tissue evidence="10">Whole embryos</tissue>
    </source>
</reference>
<evidence type="ECO:0000256" key="2">
    <source>
        <dbReference type="ARBA" id="ARBA00007025"/>
    </source>
</evidence>
<sequence length="234" mass="27268">MNDPHILSNYFENGEETDIEDETTEKELKAIMASYVPELINTSPKMIALFNIIDETLKRNEKLLVFSQILLTLNIIERCLQEKFKWAKNLQYYRIDGRASQLSRQNMVATFNNSVKLKLFLLSTKAGCLGISLVAANRVVLFDAIFNPSDDLQAVGRVFRYGQKRKTFIYKFIMEHCLEKAIFEHQIKKQQISKRLIDQHHPDPYMSFKAAMSTYLRYNENVEIDTNHFTASLQ</sequence>
<keyword evidence="5 10" id="KW-0347">Helicase</keyword>
<dbReference type="GO" id="GO:0005634">
    <property type="term" value="C:nucleus"/>
    <property type="evidence" value="ECO:0007669"/>
    <property type="project" value="UniProtKB-SubCell"/>
</dbReference>
<dbReference type="Gene3D" id="3.40.50.300">
    <property type="entry name" value="P-loop containing nucleotide triphosphate hydrolases"/>
    <property type="match status" value="1"/>
</dbReference>
<dbReference type="GO" id="GO:0016887">
    <property type="term" value="F:ATP hydrolysis activity"/>
    <property type="evidence" value="ECO:0007669"/>
    <property type="project" value="InterPro"/>
</dbReference>
<gene>
    <name evidence="10" type="primary">rad54l2_1</name>
    <name evidence="10" type="ORF">Bhyg_12213</name>
</gene>
<dbReference type="GO" id="GO:0004386">
    <property type="term" value="F:helicase activity"/>
    <property type="evidence" value="ECO:0007669"/>
    <property type="project" value="UniProtKB-KW"/>
</dbReference>
<proteinExistence type="inferred from homology"/>
<comment type="similarity">
    <text evidence="2">Belongs to the SNF2/RAD54 helicase family.</text>
</comment>
<keyword evidence="7" id="KW-0238">DNA-binding</keyword>
<keyword evidence="3" id="KW-0547">Nucleotide-binding</keyword>
<dbReference type="AlphaFoldDB" id="A0A9Q0S121"/>
<organism evidence="10 11">
    <name type="scientific">Pseudolycoriella hygida</name>
    <dbReference type="NCBI Taxonomy" id="35572"/>
    <lineage>
        <taxon>Eukaryota</taxon>
        <taxon>Metazoa</taxon>
        <taxon>Ecdysozoa</taxon>
        <taxon>Arthropoda</taxon>
        <taxon>Hexapoda</taxon>
        <taxon>Insecta</taxon>
        <taxon>Pterygota</taxon>
        <taxon>Neoptera</taxon>
        <taxon>Endopterygota</taxon>
        <taxon>Diptera</taxon>
        <taxon>Nematocera</taxon>
        <taxon>Sciaroidea</taxon>
        <taxon>Sciaridae</taxon>
        <taxon>Pseudolycoriella</taxon>
    </lineage>
</organism>
<dbReference type="SMART" id="SM00490">
    <property type="entry name" value="HELICc"/>
    <property type="match status" value="1"/>
</dbReference>
<dbReference type="PANTHER" id="PTHR45797:SF1">
    <property type="entry name" value="HELICASE ARIP4"/>
    <property type="match status" value="1"/>
</dbReference>
<comment type="subcellular location">
    <subcellularLocation>
        <location evidence="1">Nucleus</location>
    </subcellularLocation>
</comment>
<dbReference type="Proteomes" id="UP001151699">
    <property type="component" value="Chromosome X"/>
</dbReference>
<dbReference type="GO" id="GO:0005524">
    <property type="term" value="F:ATP binding"/>
    <property type="evidence" value="ECO:0007669"/>
    <property type="project" value="UniProtKB-KW"/>
</dbReference>
<keyword evidence="11" id="KW-1185">Reference proteome</keyword>
<keyword evidence="8" id="KW-0539">Nucleus</keyword>
<protein>
    <submittedName>
        <fullName evidence="10">Helicase ARIP4</fullName>
    </submittedName>
</protein>
<keyword evidence="4" id="KW-0378">Hydrolase</keyword>
<dbReference type="SUPFAM" id="SSF52540">
    <property type="entry name" value="P-loop containing nucleoside triphosphate hydrolases"/>
    <property type="match status" value="1"/>
</dbReference>
<dbReference type="EMBL" id="WJQU01000003">
    <property type="protein sequence ID" value="KAJ6639468.1"/>
    <property type="molecule type" value="Genomic_DNA"/>
</dbReference>
<evidence type="ECO:0000259" key="9">
    <source>
        <dbReference type="PROSITE" id="PS51194"/>
    </source>
</evidence>
<feature type="domain" description="Helicase C-terminal" evidence="9">
    <location>
        <begin position="48"/>
        <end position="209"/>
    </location>
</feature>
<evidence type="ECO:0000256" key="1">
    <source>
        <dbReference type="ARBA" id="ARBA00004123"/>
    </source>
</evidence>
<dbReference type="InterPro" id="IPR044574">
    <property type="entry name" value="ARIP4-like"/>
</dbReference>
<evidence type="ECO:0000313" key="10">
    <source>
        <dbReference type="EMBL" id="KAJ6639468.1"/>
    </source>
</evidence>
<dbReference type="InterPro" id="IPR001650">
    <property type="entry name" value="Helicase_C-like"/>
</dbReference>
<feature type="non-terminal residue" evidence="10">
    <location>
        <position position="1"/>
    </location>
</feature>
<dbReference type="OrthoDB" id="2020972at2759"/>